<dbReference type="PROSITE" id="PS50043">
    <property type="entry name" value="HTH_LUXR_2"/>
    <property type="match status" value="1"/>
</dbReference>
<feature type="modified residue" description="4-aspartylphosphate" evidence="5">
    <location>
        <position position="54"/>
    </location>
</feature>
<dbReference type="PRINTS" id="PR00038">
    <property type="entry name" value="HTHLUXR"/>
</dbReference>
<dbReference type="EMBL" id="CP017962">
    <property type="protein sequence ID" value="APC49627.1"/>
    <property type="molecule type" value="Genomic_DNA"/>
</dbReference>
<accession>A0AAC9NLJ7</accession>
<dbReference type="InterPro" id="IPR001789">
    <property type="entry name" value="Sig_transdc_resp-reg_receiver"/>
</dbReference>
<keyword evidence="3" id="KW-0238">DNA-binding</keyword>
<keyword evidence="2" id="KW-0805">Transcription regulation</keyword>
<dbReference type="CDD" id="cd17535">
    <property type="entry name" value="REC_NarL-like"/>
    <property type="match status" value="1"/>
</dbReference>
<evidence type="ECO:0000313" key="8">
    <source>
        <dbReference type="EMBL" id="APC49627.1"/>
    </source>
</evidence>
<dbReference type="CDD" id="cd06170">
    <property type="entry name" value="LuxR_C_like"/>
    <property type="match status" value="1"/>
</dbReference>
<dbReference type="InterPro" id="IPR000792">
    <property type="entry name" value="Tscrpt_reg_LuxR_C"/>
</dbReference>
<dbReference type="InterPro" id="IPR058245">
    <property type="entry name" value="NreC/VraR/RcsB-like_REC"/>
</dbReference>
<dbReference type="AlphaFoldDB" id="A0AAC9NLJ7"/>
<dbReference type="KEGG" id="vhl:BME96_16140"/>
<dbReference type="RefSeq" id="WP_071649632.1">
    <property type="nucleotide sequence ID" value="NZ_CP017962.1"/>
</dbReference>
<evidence type="ECO:0000313" key="9">
    <source>
        <dbReference type="Proteomes" id="UP000182945"/>
    </source>
</evidence>
<name>A0AAC9NLJ7_VIRHA</name>
<evidence type="ECO:0000256" key="2">
    <source>
        <dbReference type="ARBA" id="ARBA00023015"/>
    </source>
</evidence>
<dbReference type="Proteomes" id="UP000182945">
    <property type="component" value="Chromosome"/>
</dbReference>
<dbReference type="PROSITE" id="PS50110">
    <property type="entry name" value="RESPONSE_REGULATORY"/>
    <property type="match status" value="1"/>
</dbReference>
<evidence type="ECO:0000259" key="6">
    <source>
        <dbReference type="PROSITE" id="PS50043"/>
    </source>
</evidence>
<dbReference type="GO" id="GO:0003677">
    <property type="term" value="F:DNA binding"/>
    <property type="evidence" value="ECO:0007669"/>
    <property type="project" value="UniProtKB-KW"/>
</dbReference>
<gene>
    <name evidence="8" type="ORF">BME96_16140</name>
</gene>
<dbReference type="InterPro" id="IPR039420">
    <property type="entry name" value="WalR-like"/>
</dbReference>
<dbReference type="GO" id="GO:0000160">
    <property type="term" value="P:phosphorelay signal transduction system"/>
    <property type="evidence" value="ECO:0007669"/>
    <property type="project" value="InterPro"/>
</dbReference>
<evidence type="ECO:0008006" key="10">
    <source>
        <dbReference type="Google" id="ProtNLM"/>
    </source>
</evidence>
<dbReference type="PANTHER" id="PTHR43214">
    <property type="entry name" value="TWO-COMPONENT RESPONSE REGULATOR"/>
    <property type="match status" value="1"/>
</dbReference>
<dbReference type="SMART" id="SM00421">
    <property type="entry name" value="HTH_LUXR"/>
    <property type="match status" value="1"/>
</dbReference>
<evidence type="ECO:0000256" key="4">
    <source>
        <dbReference type="ARBA" id="ARBA00023163"/>
    </source>
</evidence>
<proteinExistence type="predicted"/>
<feature type="domain" description="Response regulatory" evidence="7">
    <location>
        <begin position="3"/>
        <end position="119"/>
    </location>
</feature>
<dbReference type="SUPFAM" id="SSF52172">
    <property type="entry name" value="CheY-like"/>
    <property type="match status" value="1"/>
</dbReference>
<feature type="domain" description="HTH luxR-type" evidence="6">
    <location>
        <begin position="152"/>
        <end position="217"/>
    </location>
</feature>
<reference evidence="8 9" key="1">
    <citation type="submission" date="2016-11" db="EMBL/GenBank/DDBJ databases">
        <title>Complete genome sequencing of Virgibacillus halodenitrificans PDB-F2.</title>
        <authorList>
            <person name="Sun Z."/>
            <person name="Zhou Y."/>
            <person name="Li H."/>
        </authorList>
    </citation>
    <scope>NUCLEOTIDE SEQUENCE [LARGE SCALE GENOMIC DNA]</scope>
    <source>
        <strain evidence="8 9">PDB-F2</strain>
    </source>
</reference>
<organism evidence="8 9">
    <name type="scientific">Virgibacillus halodenitrificans</name>
    <name type="common">Bacillus halodenitrificans</name>
    <dbReference type="NCBI Taxonomy" id="1482"/>
    <lineage>
        <taxon>Bacteria</taxon>
        <taxon>Bacillati</taxon>
        <taxon>Bacillota</taxon>
        <taxon>Bacilli</taxon>
        <taxon>Bacillales</taxon>
        <taxon>Bacillaceae</taxon>
        <taxon>Virgibacillus</taxon>
    </lineage>
</organism>
<protein>
    <recommendedName>
        <fullName evidence="10">Response regulator</fullName>
    </recommendedName>
</protein>
<evidence type="ECO:0000256" key="1">
    <source>
        <dbReference type="ARBA" id="ARBA00022553"/>
    </source>
</evidence>
<dbReference type="InterPro" id="IPR011006">
    <property type="entry name" value="CheY-like_superfamily"/>
</dbReference>
<keyword evidence="1 5" id="KW-0597">Phosphoprotein</keyword>
<dbReference type="Pfam" id="PF00072">
    <property type="entry name" value="Response_reg"/>
    <property type="match status" value="1"/>
</dbReference>
<keyword evidence="4" id="KW-0804">Transcription</keyword>
<dbReference type="GeneID" id="71515944"/>
<evidence type="ECO:0000259" key="7">
    <source>
        <dbReference type="PROSITE" id="PS50110"/>
    </source>
</evidence>
<evidence type="ECO:0000256" key="3">
    <source>
        <dbReference type="ARBA" id="ARBA00023125"/>
    </source>
</evidence>
<dbReference type="Pfam" id="PF00196">
    <property type="entry name" value="GerE"/>
    <property type="match status" value="1"/>
</dbReference>
<dbReference type="Gene3D" id="3.40.50.2300">
    <property type="match status" value="1"/>
</dbReference>
<evidence type="ECO:0000256" key="5">
    <source>
        <dbReference type="PROSITE-ProRule" id="PRU00169"/>
    </source>
</evidence>
<dbReference type="GO" id="GO:0006355">
    <property type="term" value="P:regulation of DNA-templated transcription"/>
    <property type="evidence" value="ECO:0007669"/>
    <property type="project" value="InterPro"/>
</dbReference>
<sequence length="223" mass="25619">MVKVLLVDDQRLFTDGIMAILAETDDIQVVGVATNGEEAIAKFQQYEPDLVLMDIHMPHVNGIRATLDIKESYPDVKVILLTTFADEDLIVRGFNVGADGYLLKDLNGEKLIWAIREAERGEMVISGPVARILAKKIREYKYDKKEILRQKLATLEVVLTPRELEIAYMLMEEETNKSIAQKLYLSEGTIKNYISDLYHKLNIHSRKRVIDFLKGLFSKKEYW</sequence>
<dbReference type="SMART" id="SM00448">
    <property type="entry name" value="REC"/>
    <property type="match status" value="1"/>
</dbReference>